<keyword evidence="2" id="KW-1185">Reference proteome</keyword>
<dbReference type="EMBL" id="JAYMYQ010000007">
    <property type="protein sequence ID" value="KAK7320438.1"/>
    <property type="molecule type" value="Genomic_DNA"/>
</dbReference>
<dbReference type="Proteomes" id="UP001367508">
    <property type="component" value="Unassembled WGS sequence"/>
</dbReference>
<gene>
    <name evidence="1" type="ORF">VNO77_29909</name>
</gene>
<comment type="caution">
    <text evidence="1">The sequence shown here is derived from an EMBL/GenBank/DDBJ whole genome shotgun (WGS) entry which is preliminary data.</text>
</comment>
<protein>
    <submittedName>
        <fullName evidence="1">Uncharacterized protein</fullName>
    </submittedName>
</protein>
<name>A0AAN9KRB5_CANGL</name>
<dbReference type="AlphaFoldDB" id="A0AAN9KRB5"/>
<evidence type="ECO:0000313" key="2">
    <source>
        <dbReference type="Proteomes" id="UP001367508"/>
    </source>
</evidence>
<organism evidence="1 2">
    <name type="scientific">Canavalia gladiata</name>
    <name type="common">Sword bean</name>
    <name type="synonym">Dolichos gladiatus</name>
    <dbReference type="NCBI Taxonomy" id="3824"/>
    <lineage>
        <taxon>Eukaryota</taxon>
        <taxon>Viridiplantae</taxon>
        <taxon>Streptophyta</taxon>
        <taxon>Embryophyta</taxon>
        <taxon>Tracheophyta</taxon>
        <taxon>Spermatophyta</taxon>
        <taxon>Magnoliopsida</taxon>
        <taxon>eudicotyledons</taxon>
        <taxon>Gunneridae</taxon>
        <taxon>Pentapetalae</taxon>
        <taxon>rosids</taxon>
        <taxon>fabids</taxon>
        <taxon>Fabales</taxon>
        <taxon>Fabaceae</taxon>
        <taxon>Papilionoideae</taxon>
        <taxon>50 kb inversion clade</taxon>
        <taxon>NPAAA clade</taxon>
        <taxon>indigoferoid/millettioid clade</taxon>
        <taxon>Phaseoleae</taxon>
        <taxon>Canavalia</taxon>
    </lineage>
</organism>
<reference evidence="1 2" key="1">
    <citation type="submission" date="2024-01" db="EMBL/GenBank/DDBJ databases">
        <title>The genomes of 5 underutilized Papilionoideae crops provide insights into root nodulation and disease resistanc.</title>
        <authorList>
            <person name="Jiang F."/>
        </authorList>
    </citation>
    <scope>NUCLEOTIDE SEQUENCE [LARGE SCALE GENOMIC DNA]</scope>
    <source>
        <strain evidence="1">LVBAO_FW01</strain>
        <tissue evidence="1">Leaves</tissue>
    </source>
</reference>
<proteinExistence type="predicted"/>
<sequence length="70" mass="8022">MLQLSDSHFTSIINLFQLNFLFFSFLFSQPNTDQTSLPCFLFIDSYFRLASSRSDRAEFESGLALENLAA</sequence>
<evidence type="ECO:0000313" key="1">
    <source>
        <dbReference type="EMBL" id="KAK7320438.1"/>
    </source>
</evidence>
<accession>A0AAN9KRB5</accession>